<dbReference type="KEGG" id="gsn:YC6258_01841"/>
<evidence type="ECO:0000313" key="1">
    <source>
        <dbReference type="EMBL" id="AJQ93885.1"/>
    </source>
</evidence>
<dbReference type="AlphaFoldDB" id="A0A0C5V2Z0"/>
<dbReference type="HOGENOM" id="CLU_097497_0_0_6"/>
<keyword evidence="2" id="KW-1185">Reference proteome</keyword>
<organism evidence="1 2">
    <name type="scientific">Gynuella sunshinyii YC6258</name>
    <dbReference type="NCBI Taxonomy" id="1445510"/>
    <lineage>
        <taxon>Bacteria</taxon>
        <taxon>Pseudomonadati</taxon>
        <taxon>Pseudomonadota</taxon>
        <taxon>Gammaproteobacteria</taxon>
        <taxon>Oceanospirillales</taxon>
        <taxon>Saccharospirillaceae</taxon>
        <taxon>Gynuella</taxon>
    </lineage>
</organism>
<dbReference type="SUPFAM" id="SSF52833">
    <property type="entry name" value="Thioredoxin-like"/>
    <property type="match status" value="1"/>
</dbReference>
<dbReference type="PATRIC" id="fig|1445510.3.peg.1804"/>
<dbReference type="EMBL" id="CP007142">
    <property type="protein sequence ID" value="AJQ93885.1"/>
    <property type="molecule type" value="Genomic_DNA"/>
</dbReference>
<dbReference type="Gene3D" id="3.40.30.10">
    <property type="entry name" value="Glutaredoxin"/>
    <property type="match status" value="1"/>
</dbReference>
<dbReference type="STRING" id="1445510.YC6258_01841"/>
<accession>A0A0C5V2Z0</accession>
<dbReference type="CDD" id="cd03025">
    <property type="entry name" value="DsbA_FrnE_like"/>
    <property type="match status" value="1"/>
</dbReference>
<name>A0A0C5V2Z0_9GAMM</name>
<sequence>MLEQLAALSDVQIELHAGGLWLGNRRQQMGKALRDYVRPHDERIESLTGQRFGDRYFNELLLDSRHRIDSEPPIRAILAVITLGGDGMTMLHRIQQSYYRDGLWIGDREQLVSLAAEQNIERNAFISAYDEVDLAKHLNESQNWLMRLDGSGYPTLGLERDGQLLPVQVSRFYGDPEGIRQHVTQMLFS</sequence>
<gene>
    <name evidence="1" type="ORF">YC6258_01841</name>
</gene>
<evidence type="ECO:0000313" key="2">
    <source>
        <dbReference type="Proteomes" id="UP000032266"/>
    </source>
</evidence>
<reference evidence="1 2" key="1">
    <citation type="submission" date="2014-01" db="EMBL/GenBank/DDBJ databases">
        <title>Full genme sequencing of cellulolytic bacterium Gynuella sunshinyii YC6258T gen. nov., sp. nov.</title>
        <authorList>
            <person name="Khan H."/>
            <person name="Chung E.J."/>
            <person name="Chung Y.R."/>
        </authorList>
    </citation>
    <scope>NUCLEOTIDE SEQUENCE [LARGE SCALE GENOMIC DNA]</scope>
    <source>
        <strain evidence="1 2">YC6258</strain>
    </source>
</reference>
<evidence type="ECO:0008006" key="3">
    <source>
        <dbReference type="Google" id="ProtNLM"/>
    </source>
</evidence>
<proteinExistence type="predicted"/>
<protein>
    <recommendedName>
        <fullName evidence="3">DSBA-like thioredoxin domain-containing protein</fullName>
    </recommendedName>
</protein>
<dbReference type="InterPro" id="IPR036249">
    <property type="entry name" value="Thioredoxin-like_sf"/>
</dbReference>
<dbReference type="Proteomes" id="UP000032266">
    <property type="component" value="Chromosome"/>
</dbReference>